<dbReference type="AlphaFoldDB" id="X1AGL6"/>
<dbReference type="EMBL" id="BART01019036">
    <property type="protein sequence ID" value="GAG81084.1"/>
    <property type="molecule type" value="Genomic_DNA"/>
</dbReference>
<sequence>MLSNKIIKHVFELLDLDMEEKRRRFTEIADLSKDKSCGPMLQLRASTITTNTEEESKDA</sequence>
<name>X1AGL6_9ZZZZ</name>
<gene>
    <name evidence="1" type="ORF">S01H4_35743</name>
</gene>
<reference evidence="1" key="1">
    <citation type="journal article" date="2014" name="Front. Microbiol.">
        <title>High frequency of phylogenetically diverse reductive dehalogenase-homologous genes in deep subseafloor sedimentary metagenomes.</title>
        <authorList>
            <person name="Kawai M."/>
            <person name="Futagami T."/>
            <person name="Toyoda A."/>
            <person name="Takaki Y."/>
            <person name="Nishi S."/>
            <person name="Hori S."/>
            <person name="Arai W."/>
            <person name="Tsubouchi T."/>
            <person name="Morono Y."/>
            <person name="Uchiyama I."/>
            <person name="Ito T."/>
            <person name="Fujiyama A."/>
            <person name="Inagaki F."/>
            <person name="Takami H."/>
        </authorList>
    </citation>
    <scope>NUCLEOTIDE SEQUENCE</scope>
    <source>
        <strain evidence="1">Expedition CK06-06</strain>
    </source>
</reference>
<comment type="caution">
    <text evidence="1">The sequence shown here is derived from an EMBL/GenBank/DDBJ whole genome shotgun (WGS) entry which is preliminary data.</text>
</comment>
<protein>
    <submittedName>
        <fullName evidence="1">Uncharacterized protein</fullName>
    </submittedName>
</protein>
<evidence type="ECO:0000313" key="1">
    <source>
        <dbReference type="EMBL" id="GAG81084.1"/>
    </source>
</evidence>
<proteinExistence type="predicted"/>
<organism evidence="1">
    <name type="scientific">marine sediment metagenome</name>
    <dbReference type="NCBI Taxonomy" id="412755"/>
    <lineage>
        <taxon>unclassified sequences</taxon>
        <taxon>metagenomes</taxon>
        <taxon>ecological metagenomes</taxon>
    </lineage>
</organism>
<accession>X1AGL6</accession>